<dbReference type="RefSeq" id="WP_141644074.1">
    <property type="nucleotide sequence ID" value="NZ_VIFM01000074.1"/>
</dbReference>
<proteinExistence type="predicted"/>
<keyword evidence="1" id="KW-1133">Transmembrane helix</keyword>
<keyword evidence="1" id="KW-0472">Membrane</keyword>
<name>A0A540WYY8_9BACT</name>
<evidence type="ECO:0000313" key="3">
    <source>
        <dbReference type="Proteomes" id="UP000315369"/>
    </source>
</evidence>
<evidence type="ECO:0000313" key="2">
    <source>
        <dbReference type="EMBL" id="TQF14218.1"/>
    </source>
</evidence>
<dbReference type="EMBL" id="VIFM01000074">
    <property type="protein sequence ID" value="TQF14218.1"/>
    <property type="molecule type" value="Genomic_DNA"/>
</dbReference>
<dbReference type="Proteomes" id="UP000315369">
    <property type="component" value="Unassembled WGS sequence"/>
</dbReference>
<accession>A0A540WYY8</accession>
<protein>
    <submittedName>
        <fullName evidence="2">Uncharacterized protein</fullName>
    </submittedName>
</protein>
<sequence length="66" mass="7697">MFPGLLHVVAWAVVMTGTLVCLGLCLWLSVVALRAVLKWSGWWSDFFAFMLKRRRTRRAMRDGRTR</sequence>
<organism evidence="2 3">
    <name type="scientific">Myxococcus llanfairpwllgwyngyllgogerychwyrndrobwllllantysiliogogogochensis</name>
    <dbReference type="NCBI Taxonomy" id="2590453"/>
    <lineage>
        <taxon>Bacteria</taxon>
        <taxon>Pseudomonadati</taxon>
        <taxon>Myxococcota</taxon>
        <taxon>Myxococcia</taxon>
        <taxon>Myxococcales</taxon>
        <taxon>Cystobacterineae</taxon>
        <taxon>Myxococcaceae</taxon>
        <taxon>Myxococcus</taxon>
    </lineage>
</organism>
<feature type="transmembrane region" description="Helical" evidence="1">
    <location>
        <begin position="5"/>
        <end position="29"/>
    </location>
</feature>
<keyword evidence="1" id="KW-0812">Transmembrane</keyword>
<evidence type="ECO:0000256" key="1">
    <source>
        <dbReference type="SAM" id="Phobius"/>
    </source>
</evidence>
<gene>
    <name evidence="2" type="ORF">FJV41_19815</name>
</gene>
<keyword evidence="3" id="KW-1185">Reference proteome</keyword>
<reference evidence="2 3" key="1">
    <citation type="submission" date="2019-06" db="EMBL/GenBank/DDBJ databases">
        <authorList>
            <person name="Livingstone P."/>
            <person name="Whitworth D."/>
        </authorList>
    </citation>
    <scope>NUCLEOTIDE SEQUENCE [LARGE SCALE GENOMIC DNA]</scope>
    <source>
        <strain evidence="2 3">AM401</strain>
    </source>
</reference>
<dbReference type="AlphaFoldDB" id="A0A540WYY8"/>
<comment type="caution">
    <text evidence="2">The sequence shown here is derived from an EMBL/GenBank/DDBJ whole genome shotgun (WGS) entry which is preliminary data.</text>
</comment>